<evidence type="ECO:0000256" key="2">
    <source>
        <dbReference type="ARBA" id="ARBA00022540"/>
    </source>
</evidence>
<dbReference type="SUPFAM" id="SSF100950">
    <property type="entry name" value="NagB/RpiA/CoA transferase-like"/>
    <property type="match status" value="1"/>
</dbReference>
<dbReference type="InterPro" id="IPR000649">
    <property type="entry name" value="IF-2B-related"/>
</dbReference>
<gene>
    <name evidence="5" type="ORF">WJX84_011474</name>
</gene>
<evidence type="ECO:0000256" key="1">
    <source>
        <dbReference type="ARBA" id="ARBA00007251"/>
    </source>
</evidence>
<dbReference type="PANTHER" id="PTHR45860:SF1">
    <property type="entry name" value="TRANSLATION INITIATION FACTOR EIF-2B SUBUNIT ALPHA"/>
    <property type="match status" value="1"/>
</dbReference>
<dbReference type="Pfam" id="PF01008">
    <property type="entry name" value="IF-2B"/>
    <property type="match status" value="1"/>
</dbReference>
<sequence>MARALSELKVPIKVILDSAVAFALEAFEVDMVLVGAEGVVENGGVINKLGTYNIAIAAKAHNIPFYVASESYKFARLYPLNQNDLPLERKPVDFGPLMPATVKIENPSRDYTPPKFISLLFTDLGVLTPAAVSDELIQLYV</sequence>
<reference evidence="5 6" key="1">
    <citation type="journal article" date="2024" name="Nat. Commun.">
        <title>Phylogenomics reveals the evolutionary origins of lichenization in chlorophyte algae.</title>
        <authorList>
            <person name="Puginier C."/>
            <person name="Libourel C."/>
            <person name="Otte J."/>
            <person name="Skaloud P."/>
            <person name="Haon M."/>
            <person name="Grisel S."/>
            <person name="Petersen M."/>
            <person name="Berrin J.G."/>
            <person name="Delaux P.M."/>
            <person name="Dal Grande F."/>
            <person name="Keller J."/>
        </authorList>
    </citation>
    <scope>NUCLEOTIDE SEQUENCE [LARGE SCALE GENOMIC DNA]</scope>
    <source>
        <strain evidence="5 6">SAG 2523</strain>
    </source>
</reference>
<dbReference type="GO" id="GO:0005085">
    <property type="term" value="F:guanyl-nucleotide exchange factor activity"/>
    <property type="evidence" value="ECO:0007669"/>
    <property type="project" value="TreeGrafter"/>
</dbReference>
<evidence type="ECO:0000313" key="6">
    <source>
        <dbReference type="Proteomes" id="UP001485043"/>
    </source>
</evidence>
<dbReference type="GO" id="GO:0003743">
    <property type="term" value="F:translation initiation factor activity"/>
    <property type="evidence" value="ECO:0007669"/>
    <property type="project" value="UniProtKB-KW"/>
</dbReference>
<dbReference type="InterPro" id="IPR051501">
    <property type="entry name" value="eIF2B_alpha/beta/delta"/>
</dbReference>
<keyword evidence="2" id="KW-0396">Initiation factor</keyword>
<dbReference type="PANTHER" id="PTHR45860">
    <property type="entry name" value="TRANSLATION INITIATION FACTOR EIF-2B SUBUNIT ALPHA"/>
    <property type="match status" value="1"/>
</dbReference>
<evidence type="ECO:0000313" key="5">
    <source>
        <dbReference type="EMBL" id="KAK9863247.1"/>
    </source>
</evidence>
<keyword evidence="6" id="KW-1185">Reference proteome</keyword>
<keyword evidence="3" id="KW-0648">Protein biosynthesis</keyword>
<dbReference type="Gene3D" id="3.40.50.10470">
    <property type="entry name" value="Translation initiation factor eif-2b, domain 2"/>
    <property type="match status" value="1"/>
</dbReference>
<protein>
    <recommendedName>
        <fullName evidence="7">EIF-2B GDP-GTP exchange factor subunit alpha</fullName>
    </recommendedName>
</protein>
<dbReference type="InterPro" id="IPR037171">
    <property type="entry name" value="NagB/RpiA_transferase-like"/>
</dbReference>
<accession>A0AAW1T0L1</accession>
<proteinExistence type="inferred from homology"/>
<evidence type="ECO:0008006" key="7">
    <source>
        <dbReference type="Google" id="ProtNLM"/>
    </source>
</evidence>
<dbReference type="Proteomes" id="UP001485043">
    <property type="component" value="Unassembled WGS sequence"/>
</dbReference>
<dbReference type="AlphaFoldDB" id="A0AAW1T0L1"/>
<name>A0AAW1T0L1_9CHLO</name>
<evidence type="ECO:0000256" key="4">
    <source>
        <dbReference type="RuleBase" id="RU003814"/>
    </source>
</evidence>
<organism evidence="5 6">
    <name type="scientific">Apatococcus fuscideae</name>
    <dbReference type="NCBI Taxonomy" id="2026836"/>
    <lineage>
        <taxon>Eukaryota</taxon>
        <taxon>Viridiplantae</taxon>
        <taxon>Chlorophyta</taxon>
        <taxon>core chlorophytes</taxon>
        <taxon>Trebouxiophyceae</taxon>
        <taxon>Chlorellales</taxon>
        <taxon>Chlorellaceae</taxon>
        <taxon>Apatococcus</taxon>
    </lineage>
</organism>
<comment type="caution">
    <text evidence="5">The sequence shown here is derived from an EMBL/GenBank/DDBJ whole genome shotgun (WGS) entry which is preliminary data.</text>
</comment>
<dbReference type="EMBL" id="JALJOV010000498">
    <property type="protein sequence ID" value="KAK9863247.1"/>
    <property type="molecule type" value="Genomic_DNA"/>
</dbReference>
<dbReference type="GO" id="GO:0005851">
    <property type="term" value="C:eukaryotic translation initiation factor 2B complex"/>
    <property type="evidence" value="ECO:0007669"/>
    <property type="project" value="TreeGrafter"/>
</dbReference>
<dbReference type="InterPro" id="IPR042529">
    <property type="entry name" value="IF_2B-like_C"/>
</dbReference>
<comment type="similarity">
    <text evidence="1 4">Belongs to the eIF-2B alpha/beta/delta subunits family.</text>
</comment>
<evidence type="ECO:0000256" key="3">
    <source>
        <dbReference type="ARBA" id="ARBA00022917"/>
    </source>
</evidence>